<protein>
    <submittedName>
        <fullName evidence="2">Dihydrofolate reductase</fullName>
    </submittedName>
</protein>
<dbReference type="EMBL" id="DVMH01000016">
    <property type="protein sequence ID" value="HIU10107.1"/>
    <property type="molecule type" value="Genomic_DNA"/>
</dbReference>
<reference evidence="2" key="2">
    <citation type="journal article" date="2021" name="PeerJ">
        <title>Extensive microbial diversity within the chicken gut microbiome revealed by metagenomics and culture.</title>
        <authorList>
            <person name="Gilroy R."/>
            <person name="Ravi A."/>
            <person name="Getino M."/>
            <person name="Pursley I."/>
            <person name="Horton D.L."/>
            <person name="Alikhan N.F."/>
            <person name="Baker D."/>
            <person name="Gharbi K."/>
            <person name="Hall N."/>
            <person name="Watson M."/>
            <person name="Adriaenssens E.M."/>
            <person name="Foster-Nyarko E."/>
            <person name="Jarju S."/>
            <person name="Secka A."/>
            <person name="Antonio M."/>
            <person name="Oren A."/>
            <person name="Chaudhuri R.R."/>
            <person name="La Ragione R."/>
            <person name="Hildebrand F."/>
            <person name="Pallen M.J."/>
        </authorList>
    </citation>
    <scope>NUCLEOTIDE SEQUENCE</scope>
    <source>
        <strain evidence="2">2830</strain>
    </source>
</reference>
<sequence>MRKVILFIAMSLDGYIADNNGNVDWLLGHGNDSENIDIYSEFIQGVDTILMGWNTYHQITTDLSPTEWIYADLTTYVITHHKMNNSEHIYFTDEAPAALLDRLKSTDGKNIWICSGANLVQQLMCDDLIDQYHISVIPTILGSGVQLFNNSAKEIKLKLLKTATYNGITDLIYTCR</sequence>
<dbReference type="GO" id="GO:0009231">
    <property type="term" value="P:riboflavin biosynthetic process"/>
    <property type="evidence" value="ECO:0007669"/>
    <property type="project" value="InterPro"/>
</dbReference>
<organism evidence="2 3">
    <name type="scientific">Candidatus Avidehalobacter gallistercoris</name>
    <dbReference type="NCBI Taxonomy" id="2840694"/>
    <lineage>
        <taxon>Bacteria</taxon>
        <taxon>Bacillati</taxon>
        <taxon>Bacillota</taxon>
        <taxon>Clostridia</taxon>
        <taxon>Eubacteriales</taxon>
        <taxon>Peptococcaceae</taxon>
        <taxon>Peptococcaceae incertae sedis</taxon>
        <taxon>Candidatus Avidehalobacter</taxon>
    </lineage>
</organism>
<dbReference type="PANTHER" id="PTHR38011:SF11">
    <property type="entry name" value="2,5-DIAMINO-6-RIBOSYLAMINO-4(3H)-PYRIMIDINONE 5'-PHOSPHATE REDUCTASE"/>
    <property type="match status" value="1"/>
</dbReference>
<reference evidence="2" key="1">
    <citation type="submission" date="2020-10" db="EMBL/GenBank/DDBJ databases">
        <authorList>
            <person name="Gilroy R."/>
        </authorList>
    </citation>
    <scope>NUCLEOTIDE SEQUENCE</scope>
    <source>
        <strain evidence="2">2830</strain>
    </source>
</reference>
<dbReference type="Gene3D" id="3.40.430.10">
    <property type="entry name" value="Dihydrofolate Reductase, subunit A"/>
    <property type="match status" value="1"/>
</dbReference>
<name>A0A9D1HJ79_9FIRM</name>
<gene>
    <name evidence="2" type="ORF">IAB00_02520</name>
</gene>
<dbReference type="AlphaFoldDB" id="A0A9D1HJ79"/>
<evidence type="ECO:0000313" key="2">
    <source>
        <dbReference type="EMBL" id="HIU10107.1"/>
    </source>
</evidence>
<dbReference type="Proteomes" id="UP000824124">
    <property type="component" value="Unassembled WGS sequence"/>
</dbReference>
<dbReference type="Pfam" id="PF01872">
    <property type="entry name" value="RibD_C"/>
    <property type="match status" value="1"/>
</dbReference>
<dbReference type="InterPro" id="IPR002734">
    <property type="entry name" value="RibDG_C"/>
</dbReference>
<dbReference type="InterPro" id="IPR050765">
    <property type="entry name" value="Riboflavin_Biosynth_HTPR"/>
</dbReference>
<comment type="caution">
    <text evidence="2">The sequence shown here is derived from an EMBL/GenBank/DDBJ whole genome shotgun (WGS) entry which is preliminary data.</text>
</comment>
<dbReference type="PANTHER" id="PTHR38011">
    <property type="entry name" value="DIHYDROFOLATE REDUCTASE FAMILY PROTEIN (AFU_ORTHOLOGUE AFUA_8G06820)"/>
    <property type="match status" value="1"/>
</dbReference>
<evidence type="ECO:0000313" key="3">
    <source>
        <dbReference type="Proteomes" id="UP000824124"/>
    </source>
</evidence>
<evidence type="ECO:0000259" key="1">
    <source>
        <dbReference type="Pfam" id="PF01872"/>
    </source>
</evidence>
<proteinExistence type="predicted"/>
<dbReference type="InterPro" id="IPR024072">
    <property type="entry name" value="DHFR-like_dom_sf"/>
</dbReference>
<dbReference type="SUPFAM" id="SSF53597">
    <property type="entry name" value="Dihydrofolate reductase-like"/>
    <property type="match status" value="1"/>
</dbReference>
<accession>A0A9D1HJ79</accession>
<dbReference type="GO" id="GO:0008703">
    <property type="term" value="F:5-amino-6-(5-phosphoribosylamino)uracil reductase activity"/>
    <property type="evidence" value="ECO:0007669"/>
    <property type="project" value="InterPro"/>
</dbReference>
<feature type="domain" description="Bacterial bifunctional deaminase-reductase C-terminal" evidence="1">
    <location>
        <begin position="2"/>
        <end position="165"/>
    </location>
</feature>